<evidence type="ECO:0000313" key="5">
    <source>
        <dbReference type="Proteomes" id="UP001145799"/>
    </source>
</evidence>
<name>A0A9X3PHZ9_9ACTN</name>
<dbReference type="InterPro" id="IPR036390">
    <property type="entry name" value="WH_DNA-bd_sf"/>
</dbReference>
<evidence type="ECO:0000313" key="4">
    <source>
        <dbReference type="EMBL" id="MDR7338064.1"/>
    </source>
</evidence>
<evidence type="ECO:0000259" key="2">
    <source>
        <dbReference type="Pfam" id="PF10400"/>
    </source>
</evidence>
<dbReference type="AlphaFoldDB" id="A0A9X3PHZ9"/>
<dbReference type="Proteomes" id="UP001145799">
    <property type="component" value="Unassembled WGS sequence"/>
</dbReference>
<dbReference type="Proteomes" id="UP001183604">
    <property type="component" value="Unassembled WGS sequence"/>
</dbReference>
<evidence type="ECO:0000313" key="3">
    <source>
        <dbReference type="EMBL" id="MDA1384425.1"/>
    </source>
</evidence>
<evidence type="ECO:0000313" key="6">
    <source>
        <dbReference type="Proteomes" id="UP001183604"/>
    </source>
</evidence>
<protein>
    <submittedName>
        <fullName evidence="3 4">PadR family transcriptional regulator</fullName>
    </submittedName>
</protein>
<feature type="domain" description="Transcription regulator PadR N-terminal" evidence="1">
    <location>
        <begin position="7"/>
        <end position="77"/>
    </location>
</feature>
<dbReference type="RefSeq" id="WP_270120875.1">
    <property type="nucleotide sequence ID" value="NZ_BAAAOM010000007.1"/>
</dbReference>
<evidence type="ECO:0000259" key="1">
    <source>
        <dbReference type="Pfam" id="PF03551"/>
    </source>
</evidence>
<gene>
    <name evidence="4" type="ORF">J2S69_001783</name>
    <name evidence="3" type="ORF">O2L01_05475</name>
</gene>
<proteinExistence type="predicted"/>
<dbReference type="Pfam" id="PF10400">
    <property type="entry name" value="Vir_act_alpha_C"/>
    <property type="match status" value="1"/>
</dbReference>
<dbReference type="Pfam" id="PF03551">
    <property type="entry name" value="PadR"/>
    <property type="match status" value="1"/>
</dbReference>
<organism evidence="3 5">
    <name type="scientific">Glycomyces lechevalierae</name>
    <dbReference type="NCBI Taxonomy" id="256034"/>
    <lineage>
        <taxon>Bacteria</taxon>
        <taxon>Bacillati</taxon>
        <taxon>Actinomycetota</taxon>
        <taxon>Actinomycetes</taxon>
        <taxon>Glycomycetales</taxon>
        <taxon>Glycomycetaceae</taxon>
        <taxon>Glycomyces</taxon>
    </lineage>
</organism>
<comment type="caution">
    <text evidence="3">The sequence shown here is derived from an EMBL/GenBank/DDBJ whole genome shotgun (WGS) entry which is preliminary data.</text>
</comment>
<sequence>MSLRYALLGLLAGEPASGYDLTQRFEKQLGLIWPAKHPQIYGELNKLADAGLIEIDSEGPRGRKVYRITDAGRAEAKRWLTEEPVDRTARLEPLLRSLFYWLMDPEDLRAHLAAEAAYYRQAAAGFEQFAADKDGGVYGDSPQVKSMRVTIEAGVKLYEALADWAEWAQTVPPAEPQD</sequence>
<accession>A0A9X3PHZ9</accession>
<reference evidence="3" key="1">
    <citation type="submission" date="2022-12" db="EMBL/GenBank/DDBJ databases">
        <title>Gycomyces niveus sp.nov., a novel actinomycete isolated from soil in Shouguang.</title>
        <authorList>
            <person name="Yang X."/>
        </authorList>
    </citation>
    <scope>NUCLEOTIDE SEQUENCE</scope>
    <source>
        <strain evidence="3">DSM 44724</strain>
    </source>
</reference>
<dbReference type="InterPro" id="IPR018309">
    <property type="entry name" value="Tscrpt_reg_PadR_C"/>
</dbReference>
<dbReference type="GO" id="GO:0003677">
    <property type="term" value="F:DNA binding"/>
    <property type="evidence" value="ECO:0007669"/>
    <property type="project" value="UniProtKB-KW"/>
</dbReference>
<reference evidence="4 6" key="2">
    <citation type="submission" date="2023-07" db="EMBL/GenBank/DDBJ databases">
        <title>Sequencing the genomes of 1000 actinobacteria strains.</title>
        <authorList>
            <person name="Klenk H.-P."/>
        </authorList>
    </citation>
    <scope>NUCLEOTIDE SEQUENCE [LARGE SCALE GENOMIC DNA]</scope>
    <source>
        <strain evidence="4 6">DSM 44724</strain>
    </source>
</reference>
<keyword evidence="6" id="KW-1185">Reference proteome</keyword>
<keyword evidence="4" id="KW-0238">DNA-binding</keyword>
<dbReference type="SUPFAM" id="SSF46785">
    <property type="entry name" value="Winged helix' DNA-binding domain"/>
    <property type="match status" value="1"/>
</dbReference>
<dbReference type="Gene3D" id="1.10.10.10">
    <property type="entry name" value="Winged helix-like DNA-binding domain superfamily/Winged helix DNA-binding domain"/>
    <property type="match status" value="1"/>
</dbReference>
<dbReference type="EMBL" id="JAPZVQ010000002">
    <property type="protein sequence ID" value="MDA1384425.1"/>
    <property type="molecule type" value="Genomic_DNA"/>
</dbReference>
<dbReference type="InterPro" id="IPR005149">
    <property type="entry name" value="Tscrpt_reg_PadR_N"/>
</dbReference>
<dbReference type="PANTHER" id="PTHR43252">
    <property type="entry name" value="TRANSCRIPTIONAL REGULATOR YQJI"/>
    <property type="match status" value="1"/>
</dbReference>
<dbReference type="InterPro" id="IPR036388">
    <property type="entry name" value="WH-like_DNA-bd_sf"/>
</dbReference>
<dbReference type="PANTHER" id="PTHR43252:SF4">
    <property type="entry name" value="TRANSCRIPTIONAL REGULATORY PROTEIN"/>
    <property type="match status" value="1"/>
</dbReference>
<dbReference type="EMBL" id="JAVDYD010000001">
    <property type="protein sequence ID" value="MDR7338064.1"/>
    <property type="molecule type" value="Genomic_DNA"/>
</dbReference>
<feature type="domain" description="Transcription regulator PadR C-terminal" evidence="2">
    <location>
        <begin position="92"/>
        <end position="169"/>
    </location>
</feature>